<feature type="domain" description="CARD" evidence="1">
    <location>
        <begin position="1"/>
        <end position="66"/>
    </location>
</feature>
<reference evidence="2" key="1">
    <citation type="submission" date="2022-11" db="EMBL/GenBank/DDBJ databases">
        <title>Centuries of genome instability and evolution in soft-shell clam transmissible cancer (bioRxiv).</title>
        <authorList>
            <person name="Hart S.F.M."/>
            <person name="Yonemitsu M.A."/>
            <person name="Giersch R.M."/>
            <person name="Beal B.F."/>
            <person name="Arriagada G."/>
            <person name="Davis B.W."/>
            <person name="Ostrander E.A."/>
            <person name="Goff S.P."/>
            <person name="Metzger M.J."/>
        </authorList>
    </citation>
    <scope>NUCLEOTIDE SEQUENCE</scope>
    <source>
        <strain evidence="2">MELC-2E11</strain>
        <tissue evidence="2">Siphon/mantle</tissue>
    </source>
</reference>
<proteinExistence type="predicted"/>
<sequence>MDPKERNALDKCFQGFLRDLDPSVSFVHSLYADRVITEAQAEQINSNALRETKVTLLMKFLPQRGS</sequence>
<dbReference type="Proteomes" id="UP001164746">
    <property type="component" value="Chromosome 10"/>
</dbReference>
<protein>
    <recommendedName>
        <fullName evidence="1">CARD domain-containing protein</fullName>
    </recommendedName>
</protein>
<accession>A0ABY7F6C2</accession>
<evidence type="ECO:0000259" key="1">
    <source>
        <dbReference type="PROSITE" id="PS50209"/>
    </source>
</evidence>
<organism evidence="2 3">
    <name type="scientific">Mya arenaria</name>
    <name type="common">Soft-shell clam</name>
    <dbReference type="NCBI Taxonomy" id="6604"/>
    <lineage>
        <taxon>Eukaryota</taxon>
        <taxon>Metazoa</taxon>
        <taxon>Spiralia</taxon>
        <taxon>Lophotrochozoa</taxon>
        <taxon>Mollusca</taxon>
        <taxon>Bivalvia</taxon>
        <taxon>Autobranchia</taxon>
        <taxon>Heteroconchia</taxon>
        <taxon>Euheterodonta</taxon>
        <taxon>Imparidentia</taxon>
        <taxon>Neoheterodontei</taxon>
        <taxon>Myida</taxon>
        <taxon>Myoidea</taxon>
        <taxon>Myidae</taxon>
        <taxon>Mya</taxon>
    </lineage>
</organism>
<dbReference type="Gene3D" id="1.10.533.10">
    <property type="entry name" value="Death Domain, Fas"/>
    <property type="match status" value="1"/>
</dbReference>
<dbReference type="EMBL" id="CP111021">
    <property type="protein sequence ID" value="WAR17750.1"/>
    <property type="molecule type" value="Genomic_DNA"/>
</dbReference>
<evidence type="ECO:0000313" key="2">
    <source>
        <dbReference type="EMBL" id="WAR17750.1"/>
    </source>
</evidence>
<dbReference type="InterPro" id="IPR011029">
    <property type="entry name" value="DEATH-like_dom_sf"/>
</dbReference>
<dbReference type="SUPFAM" id="SSF47986">
    <property type="entry name" value="DEATH domain"/>
    <property type="match status" value="1"/>
</dbReference>
<evidence type="ECO:0000313" key="3">
    <source>
        <dbReference type="Proteomes" id="UP001164746"/>
    </source>
</evidence>
<name>A0ABY7F6C2_MYAAR</name>
<dbReference type="InterPro" id="IPR001315">
    <property type="entry name" value="CARD"/>
</dbReference>
<keyword evidence="3" id="KW-1185">Reference proteome</keyword>
<gene>
    <name evidence="2" type="ORF">MAR_032344</name>
</gene>
<dbReference type="PROSITE" id="PS50209">
    <property type="entry name" value="CARD"/>
    <property type="match status" value="1"/>
</dbReference>